<evidence type="ECO:0000259" key="12">
    <source>
        <dbReference type="PROSITE" id="PS51698"/>
    </source>
</evidence>
<dbReference type="GO" id="GO:0036503">
    <property type="term" value="P:ERAD pathway"/>
    <property type="evidence" value="ECO:0007669"/>
    <property type="project" value="InterPro"/>
</dbReference>
<evidence type="ECO:0000256" key="8">
    <source>
        <dbReference type="ARBA" id="ARBA00022679"/>
    </source>
</evidence>
<dbReference type="InterPro" id="IPR019474">
    <property type="entry name" value="Ub_conjug_fac_E4_core"/>
</dbReference>
<feature type="region of interest" description="Disordered" evidence="11">
    <location>
        <begin position="1"/>
        <end position="77"/>
    </location>
</feature>
<keyword evidence="8" id="KW-0808">Transferase</keyword>
<evidence type="ECO:0000256" key="10">
    <source>
        <dbReference type="ARBA" id="ARBA00023242"/>
    </source>
</evidence>
<dbReference type="EMBL" id="CAJVPI010001231">
    <property type="protein sequence ID" value="CAG8602060.1"/>
    <property type="molecule type" value="Genomic_DNA"/>
</dbReference>
<dbReference type="Pfam" id="PF04564">
    <property type="entry name" value="U-box"/>
    <property type="match status" value="1"/>
</dbReference>
<protein>
    <recommendedName>
        <fullName evidence="6">RING-type E3 ubiquitin transferase</fullName>
        <ecNumber evidence="6">2.3.2.27</ecNumber>
    </recommendedName>
</protein>
<dbReference type="GO" id="GO:0000209">
    <property type="term" value="P:protein polyubiquitination"/>
    <property type="evidence" value="ECO:0007669"/>
    <property type="project" value="TreeGrafter"/>
</dbReference>
<feature type="compositionally biased region" description="Polar residues" evidence="11">
    <location>
        <begin position="33"/>
        <end position="53"/>
    </location>
</feature>
<dbReference type="PANTHER" id="PTHR13931">
    <property type="entry name" value="UBIQUITINATION FACTOR E4"/>
    <property type="match status" value="1"/>
</dbReference>
<dbReference type="FunFam" id="3.30.40.10:FF:000055">
    <property type="entry name" value="Ubiquitin conjugation factor e4 a"/>
    <property type="match status" value="1"/>
</dbReference>
<dbReference type="OrthoDB" id="20295at2759"/>
<dbReference type="InterPro" id="IPR003613">
    <property type="entry name" value="Ubox_domain"/>
</dbReference>
<comment type="pathway">
    <text evidence="4">Protein modification; protein ubiquitination.</text>
</comment>
<dbReference type="PROSITE" id="PS51698">
    <property type="entry name" value="U_BOX"/>
    <property type="match status" value="1"/>
</dbReference>
<evidence type="ECO:0000256" key="4">
    <source>
        <dbReference type="ARBA" id="ARBA00004906"/>
    </source>
</evidence>
<dbReference type="Proteomes" id="UP000789739">
    <property type="component" value="Unassembled WGS sequence"/>
</dbReference>
<evidence type="ECO:0000256" key="11">
    <source>
        <dbReference type="SAM" id="MobiDB-lite"/>
    </source>
</evidence>
<dbReference type="CDD" id="cd16657">
    <property type="entry name" value="RING-Ubox_UBE4A"/>
    <property type="match status" value="1"/>
</dbReference>
<dbReference type="GO" id="GO:0005737">
    <property type="term" value="C:cytoplasm"/>
    <property type="evidence" value="ECO:0007669"/>
    <property type="project" value="UniProtKB-SubCell"/>
</dbReference>
<proteinExistence type="inferred from homology"/>
<dbReference type="Gene3D" id="3.30.40.10">
    <property type="entry name" value="Zinc/RING finger domain, C3HC4 (zinc finger)"/>
    <property type="match status" value="1"/>
</dbReference>
<dbReference type="PANTHER" id="PTHR13931:SF2">
    <property type="entry name" value="UBIQUITIN CONJUGATION FACTOR E4 B"/>
    <property type="match status" value="1"/>
</dbReference>
<evidence type="ECO:0000256" key="1">
    <source>
        <dbReference type="ARBA" id="ARBA00000900"/>
    </source>
</evidence>
<feature type="compositionally biased region" description="Polar residues" evidence="11">
    <location>
        <begin position="1"/>
        <end position="16"/>
    </location>
</feature>
<dbReference type="SUPFAM" id="SSF57850">
    <property type="entry name" value="RING/U-box"/>
    <property type="match status" value="1"/>
</dbReference>
<dbReference type="SMART" id="SM00504">
    <property type="entry name" value="Ubox"/>
    <property type="match status" value="1"/>
</dbReference>
<dbReference type="Pfam" id="PF10408">
    <property type="entry name" value="Ufd2P_core"/>
    <property type="match status" value="1"/>
</dbReference>
<dbReference type="EC" id="2.3.2.27" evidence="6"/>
<evidence type="ECO:0000313" key="13">
    <source>
        <dbReference type="EMBL" id="CAG8602060.1"/>
    </source>
</evidence>
<accession>A0A9N9CHT4</accession>
<comment type="caution">
    <text evidence="13">The sequence shown here is derived from an EMBL/GenBank/DDBJ whole genome shotgun (WGS) entry which is preliminary data.</text>
</comment>
<dbReference type="GO" id="GO:0000151">
    <property type="term" value="C:ubiquitin ligase complex"/>
    <property type="evidence" value="ECO:0007669"/>
    <property type="project" value="InterPro"/>
</dbReference>
<dbReference type="GO" id="GO:0005634">
    <property type="term" value="C:nucleus"/>
    <property type="evidence" value="ECO:0007669"/>
    <property type="project" value="UniProtKB-SubCell"/>
</dbReference>
<keyword evidence="7" id="KW-0963">Cytoplasm</keyword>
<organism evidence="13 14">
    <name type="scientific">Paraglomus brasilianum</name>
    <dbReference type="NCBI Taxonomy" id="144538"/>
    <lineage>
        <taxon>Eukaryota</taxon>
        <taxon>Fungi</taxon>
        <taxon>Fungi incertae sedis</taxon>
        <taxon>Mucoromycota</taxon>
        <taxon>Glomeromycotina</taxon>
        <taxon>Glomeromycetes</taxon>
        <taxon>Paraglomerales</taxon>
        <taxon>Paraglomeraceae</taxon>
        <taxon>Paraglomus</taxon>
    </lineage>
</organism>
<evidence type="ECO:0000256" key="5">
    <source>
        <dbReference type="ARBA" id="ARBA00007434"/>
    </source>
</evidence>
<evidence type="ECO:0000256" key="3">
    <source>
        <dbReference type="ARBA" id="ARBA00004496"/>
    </source>
</evidence>
<comment type="catalytic activity">
    <reaction evidence="1">
        <text>S-ubiquitinyl-[E2 ubiquitin-conjugating enzyme]-L-cysteine + [acceptor protein]-L-lysine = [E2 ubiquitin-conjugating enzyme]-L-cysteine + N(6)-ubiquitinyl-[acceptor protein]-L-lysine.</text>
        <dbReference type="EC" id="2.3.2.27"/>
    </reaction>
</comment>
<evidence type="ECO:0000256" key="9">
    <source>
        <dbReference type="ARBA" id="ARBA00022786"/>
    </source>
</evidence>
<evidence type="ECO:0000256" key="7">
    <source>
        <dbReference type="ARBA" id="ARBA00022490"/>
    </source>
</evidence>
<sequence>MADSETTPLAQNTASTPLADAEKIRMKRLAKLGQTSVGTTSHNSASAGTSNSKRALRVEETSVKQKKSPLPKSQVPAKSFEDWQNDTISKVLRITLDKSAAEKSSHVLIYLNTLVDELKEEYPENASGNFKLSQSLLDRALFARLSLDPNGMSDNDDTTIAIASLPAVPLFDYLVDCWKNVVDIKKNVLAREKMLDPAVLNQRIEVLDKVKGLVVSYAGLILQSPDMFPQVETSVPLGSQQLLPKLLAETDTDDGLPLEFVRDLAVRFENDEFEEATIRGVSAQIRHVNVLSDFRPALRAFTLLTEIKQIAAMLPTLPSWNPNHTTARTFEVATLVGPFCRLSTFPEEVKVTEAYFTNPQKRSQVDIDSAINSLRGTIQGIQKTLYRIFRNLVHASPAARGKVLEYFATAIRLNEKRAQMAVDLLTVGTDGFLTNLVTVLLKLSDPFMDAEYSKIDRIDPEYFRKSNRINISQETKIKANQQEAEAYYGNIPTDAQAPNFISEIFFLNVAMHHYGLLRTFANYNNFIKDLSDIQKQIERLKEERPQWSGTPIAVVNENLLKLREKEFEKMLSQKLAFDCQLMDPSLLTHSLRFYNLVMTWILRMVDPERKYPKERIRLPLPENPPEVFVMLPEYFIEDITEYFLFIAKYAPQIIAQNSSIELVDFIIVFLKSSSYVKNPYLKARLVEILFYFTLPFRGHSNGGLGTQLNQYPMSLEYLMPALMSFYVEVEQTGAHTQFYDKFNIRYNISQVFKCIRVHHTHRDKLKEESRNNMDSFVRFANLLMNDATFLLDESLTKLAEIYNIQTEMDRQEVWKSKPQQYRQEREALLQSLERQVTSYLTLGDETVGMLQYMSAEVAEPFLTPQIVDRLAAMLDYNLVTLVGPKCTELRVKEPEKYRFSRDGLLKQIIDIFLNLCNHKEFIQAVSHDGRSYSREIFLEANNRMRELKTQSETNIKKFHVFVNKVEEAFKRDAAGEEELGEIPEEFLDPVMYDLMEDPVILPTSKQTVDRSTIATHLLSDATDPFNREPLKIEDVIPNTELKQRIEAFKAERRKKSSDPPLTPYRI</sequence>
<name>A0A9N9CHT4_9GLOM</name>
<keyword evidence="9" id="KW-0833">Ubl conjugation pathway</keyword>
<dbReference type="InterPro" id="IPR013083">
    <property type="entry name" value="Znf_RING/FYVE/PHD"/>
</dbReference>
<dbReference type="GO" id="GO:0006511">
    <property type="term" value="P:ubiquitin-dependent protein catabolic process"/>
    <property type="evidence" value="ECO:0007669"/>
    <property type="project" value="InterPro"/>
</dbReference>
<keyword evidence="14" id="KW-1185">Reference proteome</keyword>
<dbReference type="InterPro" id="IPR045132">
    <property type="entry name" value="UBE4"/>
</dbReference>
<evidence type="ECO:0000313" key="14">
    <source>
        <dbReference type="Proteomes" id="UP000789739"/>
    </source>
</evidence>
<keyword evidence="10" id="KW-0539">Nucleus</keyword>
<comment type="subcellular location">
    <subcellularLocation>
        <location evidence="3">Cytoplasm</location>
    </subcellularLocation>
    <subcellularLocation>
        <location evidence="2">Nucleus</location>
    </subcellularLocation>
</comment>
<reference evidence="13" key="1">
    <citation type="submission" date="2021-06" db="EMBL/GenBank/DDBJ databases">
        <authorList>
            <person name="Kallberg Y."/>
            <person name="Tangrot J."/>
            <person name="Rosling A."/>
        </authorList>
    </citation>
    <scope>NUCLEOTIDE SEQUENCE</scope>
    <source>
        <strain evidence="13">BR232B</strain>
    </source>
</reference>
<dbReference type="AlphaFoldDB" id="A0A9N9CHT4"/>
<comment type="similarity">
    <text evidence="5">Belongs to the ubiquitin conjugation factor E4 family.</text>
</comment>
<gene>
    <name evidence="13" type="ORF">PBRASI_LOCUS7698</name>
</gene>
<evidence type="ECO:0000256" key="6">
    <source>
        <dbReference type="ARBA" id="ARBA00012483"/>
    </source>
</evidence>
<dbReference type="GO" id="GO:0034450">
    <property type="term" value="F:ubiquitin-ubiquitin ligase activity"/>
    <property type="evidence" value="ECO:0007669"/>
    <property type="project" value="InterPro"/>
</dbReference>
<feature type="domain" description="U-box" evidence="12">
    <location>
        <begin position="981"/>
        <end position="1055"/>
    </location>
</feature>
<evidence type="ECO:0000256" key="2">
    <source>
        <dbReference type="ARBA" id="ARBA00004123"/>
    </source>
</evidence>